<dbReference type="Proteomes" id="UP001217089">
    <property type="component" value="Unassembled WGS sequence"/>
</dbReference>
<keyword evidence="3" id="KW-1185">Reference proteome</keyword>
<evidence type="ECO:0000313" key="2">
    <source>
        <dbReference type="EMBL" id="KAJ8316452.1"/>
    </source>
</evidence>
<dbReference type="Gene3D" id="3.90.550.10">
    <property type="entry name" value="Spore Coat Polysaccharide Biosynthesis Protein SpsA, Chain A"/>
    <property type="match status" value="1"/>
</dbReference>
<evidence type="ECO:0000313" key="3">
    <source>
        <dbReference type="Proteomes" id="UP001217089"/>
    </source>
</evidence>
<dbReference type="PANTHER" id="PTHR19300">
    <property type="entry name" value="BETA-1,4-GALACTOSYLTRANSFERASE"/>
    <property type="match status" value="1"/>
</dbReference>
<evidence type="ECO:0000259" key="1">
    <source>
        <dbReference type="Pfam" id="PF13733"/>
    </source>
</evidence>
<organism evidence="2 3">
    <name type="scientific">Tegillarca granosa</name>
    <name type="common">Malaysian cockle</name>
    <name type="synonym">Anadara granosa</name>
    <dbReference type="NCBI Taxonomy" id="220873"/>
    <lineage>
        <taxon>Eukaryota</taxon>
        <taxon>Metazoa</taxon>
        <taxon>Spiralia</taxon>
        <taxon>Lophotrochozoa</taxon>
        <taxon>Mollusca</taxon>
        <taxon>Bivalvia</taxon>
        <taxon>Autobranchia</taxon>
        <taxon>Pteriomorphia</taxon>
        <taxon>Arcoida</taxon>
        <taxon>Arcoidea</taxon>
        <taxon>Arcidae</taxon>
        <taxon>Tegillarca</taxon>
    </lineage>
</organism>
<name>A0ABQ9FKJ3_TEGGR</name>
<dbReference type="SUPFAM" id="SSF53448">
    <property type="entry name" value="Nucleotide-diphospho-sugar transferases"/>
    <property type="match status" value="1"/>
</dbReference>
<proteinExistence type="predicted"/>
<dbReference type="InterPro" id="IPR029044">
    <property type="entry name" value="Nucleotide-diphossugar_trans"/>
</dbReference>
<dbReference type="Pfam" id="PF13733">
    <property type="entry name" value="Glyco_transf_7N"/>
    <property type="match status" value="1"/>
</dbReference>
<comment type="caution">
    <text evidence="2">The sequence shown here is derived from an EMBL/GenBank/DDBJ whole genome shotgun (WGS) entry which is preliminary data.</text>
</comment>
<sequence>MFWVLKGRFIKEVGYVSFRLSVYKPAFQRKHSSTLTESICFKTGGYEKLSVKALPLEKLSSKYNYVKNGQFHPYHCTAVQKIAIIVPYRTRERQLIIFLNNIIPKLYRQHLDFTVFVIEL</sequence>
<dbReference type="EMBL" id="JARBDR010000328">
    <property type="protein sequence ID" value="KAJ8316452.1"/>
    <property type="molecule type" value="Genomic_DNA"/>
</dbReference>
<reference evidence="2 3" key="1">
    <citation type="submission" date="2022-12" db="EMBL/GenBank/DDBJ databases">
        <title>Chromosome-level genome of Tegillarca granosa.</title>
        <authorList>
            <person name="Kim J."/>
        </authorList>
    </citation>
    <scope>NUCLEOTIDE SEQUENCE [LARGE SCALE GENOMIC DNA]</scope>
    <source>
        <strain evidence="2">Teg-2019</strain>
        <tissue evidence="2">Adductor muscle</tissue>
    </source>
</reference>
<dbReference type="InterPro" id="IPR027995">
    <property type="entry name" value="Galactosyl_T_N"/>
</dbReference>
<gene>
    <name evidence="2" type="ORF">KUTeg_006466</name>
</gene>
<feature type="non-terminal residue" evidence="2">
    <location>
        <position position="120"/>
    </location>
</feature>
<dbReference type="InterPro" id="IPR003859">
    <property type="entry name" value="Galactosyl_T"/>
</dbReference>
<accession>A0ABQ9FKJ3</accession>
<dbReference type="PANTHER" id="PTHR19300:SF57">
    <property type="entry name" value="BETA-1,4-N-ACETYLGALACTOSAMINYLTRANSFERASE"/>
    <property type="match status" value="1"/>
</dbReference>
<protein>
    <recommendedName>
        <fullName evidence="1">Galactosyltransferase N-terminal domain-containing protein</fullName>
    </recommendedName>
</protein>
<feature type="domain" description="Galactosyltransferase N-terminal" evidence="1">
    <location>
        <begin position="48"/>
        <end position="119"/>
    </location>
</feature>